<sequence>MDHLLIIGGIAGGIILLLLIGGPFKPFRAAGKTLMKIVVGALGLFLLNTVGAQWNFHIPINVITASICGLLGLPGFGALAVIQLYILPH</sequence>
<name>A0AA42BRF9_9BACI</name>
<comment type="caution">
    <text evidence="2">The sequence shown here is derived from an EMBL/GenBank/DDBJ whole genome shotgun (WGS) entry which is preliminary data.</text>
</comment>
<feature type="transmembrane region" description="Helical" evidence="1">
    <location>
        <begin position="62"/>
        <end position="87"/>
    </location>
</feature>
<reference evidence="2" key="1">
    <citation type="submission" date="2022-07" db="EMBL/GenBank/DDBJ databases">
        <authorList>
            <person name="Li W.-J."/>
            <person name="Deng Q.-Q."/>
        </authorList>
    </citation>
    <scope>NUCLEOTIDE SEQUENCE</scope>
    <source>
        <strain evidence="2">SYSU M60031</strain>
    </source>
</reference>
<dbReference type="Proteomes" id="UP001156102">
    <property type="component" value="Unassembled WGS sequence"/>
</dbReference>
<dbReference type="RefSeq" id="WP_254761279.1">
    <property type="nucleotide sequence ID" value="NZ_JANCLT010000026.1"/>
</dbReference>
<gene>
    <name evidence="2" type="ORF">NK662_22800</name>
</gene>
<dbReference type="AlphaFoldDB" id="A0AA42BRF9"/>
<keyword evidence="1" id="KW-1133">Transmembrane helix</keyword>
<dbReference type="NCBIfam" id="TIGR02862">
    <property type="entry name" value="spore_BofA"/>
    <property type="match status" value="1"/>
</dbReference>
<dbReference type="EMBL" id="JANCLT010000026">
    <property type="protein sequence ID" value="MCP8971350.1"/>
    <property type="molecule type" value="Genomic_DNA"/>
</dbReference>
<keyword evidence="3" id="KW-1185">Reference proteome</keyword>
<evidence type="ECO:0000313" key="2">
    <source>
        <dbReference type="EMBL" id="MCP8971350.1"/>
    </source>
</evidence>
<proteinExistence type="predicted"/>
<dbReference type="Pfam" id="PF07441">
    <property type="entry name" value="BofA"/>
    <property type="match status" value="1"/>
</dbReference>
<feature type="transmembrane region" description="Helical" evidence="1">
    <location>
        <begin position="37"/>
        <end position="56"/>
    </location>
</feature>
<evidence type="ECO:0000256" key="1">
    <source>
        <dbReference type="SAM" id="Phobius"/>
    </source>
</evidence>
<keyword evidence="1" id="KW-0812">Transmembrane</keyword>
<feature type="transmembrane region" description="Helical" evidence="1">
    <location>
        <begin position="6"/>
        <end position="25"/>
    </location>
</feature>
<keyword evidence="1" id="KW-0472">Membrane</keyword>
<organism evidence="2 3">
    <name type="scientific">Ectobacillus ponti</name>
    <dbReference type="NCBI Taxonomy" id="2961894"/>
    <lineage>
        <taxon>Bacteria</taxon>
        <taxon>Bacillati</taxon>
        <taxon>Bacillota</taxon>
        <taxon>Bacilli</taxon>
        <taxon>Bacillales</taxon>
        <taxon>Bacillaceae</taxon>
        <taxon>Ectobacillus</taxon>
    </lineage>
</organism>
<accession>A0AA42BRF9</accession>
<protein>
    <submittedName>
        <fullName evidence="2">Pro-sigmaK processing inhibitor BofA family protein</fullName>
    </submittedName>
</protein>
<dbReference type="InterPro" id="IPR010001">
    <property type="entry name" value="BofA"/>
</dbReference>
<evidence type="ECO:0000313" key="3">
    <source>
        <dbReference type="Proteomes" id="UP001156102"/>
    </source>
</evidence>